<name>B2ZYI3_9CAUD</name>
<dbReference type="RefSeq" id="YP_001950081.1">
    <property type="nucleotide sequence ID" value="NC_010811.2"/>
</dbReference>
<organism evidence="1 2">
    <name type="scientific">Ralstonia phage phiRSL1</name>
    <dbReference type="NCBI Taxonomy" id="1980924"/>
    <lineage>
        <taxon>Viruses</taxon>
        <taxon>Duplodnaviria</taxon>
        <taxon>Heunggongvirae</taxon>
        <taxon>Uroviricota</taxon>
        <taxon>Caudoviricetes</taxon>
        <taxon>Mieseafarmvirus</taxon>
        <taxon>Mieseafarmvirus RSL1</taxon>
    </lineage>
</organism>
<proteinExistence type="predicted"/>
<sequence>MSGTYSGDFNYSKYTPVDNTGYIDIFRSGFKNVRFNVQQSQQVTLDASTAFNLPGLAYNLYADTSLWHALLSYNGLSDPLTDVQPGVVLKIPSKASLLAFISRQQTNRQQTITI</sequence>
<dbReference type="Proteomes" id="UP000001034">
    <property type="component" value="Segment"/>
</dbReference>
<accession>B2ZYI3</accession>
<dbReference type="GeneID" id="6369929"/>
<evidence type="ECO:0000313" key="1">
    <source>
        <dbReference type="EMBL" id="BAG41651.1"/>
    </source>
</evidence>
<dbReference type="EMBL" id="AB366653">
    <property type="protein sequence ID" value="BAG41651.1"/>
    <property type="molecule type" value="Genomic_DNA"/>
</dbReference>
<evidence type="ECO:0000313" key="2">
    <source>
        <dbReference type="Proteomes" id="UP000001034"/>
    </source>
</evidence>
<dbReference type="KEGG" id="vg:6369929"/>
<reference evidence="1 2" key="1">
    <citation type="journal article" date="2010" name="Virology">
        <title>A jumbo phage infecting the phytopathogen Ralstonia solanacearum defines a new lineage of the Myoviridae family.</title>
        <authorList>
            <person name="Yamada T."/>
            <person name="Satoh S."/>
            <person name="Ishikawa H."/>
            <person name="Fujiwara A."/>
            <person name="Kawasaki T."/>
            <person name="Fujie M."/>
            <person name="Ogata H."/>
        </authorList>
    </citation>
    <scope>NUCLEOTIDE SEQUENCE [LARGE SCALE GENOMIC DNA]</scope>
</reference>
<keyword evidence="2" id="KW-1185">Reference proteome</keyword>
<evidence type="ECO:0008006" key="3">
    <source>
        <dbReference type="Google" id="ProtNLM"/>
    </source>
</evidence>
<protein>
    <recommendedName>
        <fullName evidence="3">LysM domain-containing protein</fullName>
    </recommendedName>
</protein>